<comment type="caution">
    <text evidence="1">The sequence shown here is derived from an EMBL/GenBank/DDBJ whole genome shotgun (WGS) entry which is preliminary data.</text>
</comment>
<dbReference type="EMBL" id="JADKFW010000004">
    <property type="protein sequence ID" value="MBK9717133.1"/>
    <property type="molecule type" value="Genomic_DNA"/>
</dbReference>
<gene>
    <name evidence="1" type="ORF">IPO85_06410</name>
</gene>
<protein>
    <submittedName>
        <fullName evidence="1">Uncharacterized protein</fullName>
    </submittedName>
</protein>
<dbReference type="AlphaFoldDB" id="A0A9D7XGX9"/>
<evidence type="ECO:0000313" key="2">
    <source>
        <dbReference type="Proteomes" id="UP000808349"/>
    </source>
</evidence>
<accession>A0A9D7XGX9</accession>
<proteinExistence type="predicted"/>
<evidence type="ECO:0000313" key="1">
    <source>
        <dbReference type="EMBL" id="MBK9717133.1"/>
    </source>
</evidence>
<reference evidence="1 2" key="1">
    <citation type="submission" date="2020-10" db="EMBL/GenBank/DDBJ databases">
        <title>Connecting structure to function with the recovery of over 1000 high-quality activated sludge metagenome-assembled genomes encoding full-length rRNA genes using long-read sequencing.</title>
        <authorList>
            <person name="Singleton C.M."/>
            <person name="Petriglieri F."/>
            <person name="Kristensen J.M."/>
            <person name="Kirkegaard R.H."/>
            <person name="Michaelsen T.Y."/>
            <person name="Andersen M.H."/>
            <person name="Karst S.M."/>
            <person name="Dueholm M.S."/>
            <person name="Nielsen P.H."/>
            <person name="Albertsen M."/>
        </authorList>
    </citation>
    <scope>NUCLEOTIDE SEQUENCE [LARGE SCALE GENOMIC DNA]</scope>
    <source>
        <strain evidence="1">Ribe_18-Q3-R11-54_BAT3C.373</strain>
    </source>
</reference>
<sequence>MNQFDSSILNIAFNYFTQNPNDAELKHLLYAKYFTYPMKLELIKYLIENYPNKETLVLDCIELVTVYPEATGPLDIRNYPILAVLKNNIQFSEKLGEYLLHTSYLDKYYRNGVIANSKKYRFKSLILIYYDNNSCELIKLKCKKEIDNLNNLVEEKEVTFGIPK</sequence>
<dbReference type="Proteomes" id="UP000808349">
    <property type="component" value="Unassembled WGS sequence"/>
</dbReference>
<name>A0A9D7XGX9_9BACT</name>
<organism evidence="1 2">
    <name type="scientific">Candidatus Defluviibacterium haderslevense</name>
    <dbReference type="NCBI Taxonomy" id="2981993"/>
    <lineage>
        <taxon>Bacteria</taxon>
        <taxon>Pseudomonadati</taxon>
        <taxon>Bacteroidota</taxon>
        <taxon>Saprospiria</taxon>
        <taxon>Saprospirales</taxon>
        <taxon>Saprospiraceae</taxon>
        <taxon>Candidatus Defluviibacterium</taxon>
    </lineage>
</organism>